<dbReference type="InterPro" id="IPR006593">
    <property type="entry name" value="Cyt_b561/ferric_Rdtase_TM"/>
</dbReference>
<reference evidence="16" key="3">
    <citation type="journal article" date="2014" name="Genetics">
        <title>Maintaining two mating types: Structure of the mating type locus and its role in heterokaryosis in Podospora anserina.</title>
        <authorList>
            <person name="Grognet P."/>
            <person name="Bidard F."/>
            <person name="Kuchly C."/>
            <person name="Tong L.C.H."/>
            <person name="Coppin E."/>
            <person name="Benkhali J.A."/>
            <person name="Couloux A."/>
            <person name="Wincker P."/>
            <person name="Debuchy R."/>
            <person name="Silar P."/>
        </authorList>
    </citation>
    <scope>GENOME REANNOTATION</scope>
    <source>
        <strain evidence="16">S / ATCC MYA-4624 / DSM 980 / FGSC 10383</strain>
    </source>
</reference>
<feature type="region of interest" description="Disordered" evidence="11">
    <location>
        <begin position="1"/>
        <end position="43"/>
    </location>
</feature>
<dbReference type="GO" id="GO:0140575">
    <property type="term" value="F:transmembrane monodehydroascorbate reductase activity"/>
    <property type="evidence" value="ECO:0007669"/>
    <property type="project" value="InterPro"/>
</dbReference>
<comment type="subcellular location">
    <subcellularLocation>
        <location evidence="2">Membrane</location>
        <topology evidence="2">Multi-pass membrane protein</topology>
    </subcellularLocation>
</comment>
<dbReference type="GeneID" id="6194191"/>
<evidence type="ECO:0000313" key="16">
    <source>
        <dbReference type="Proteomes" id="UP000001197"/>
    </source>
</evidence>
<dbReference type="EMBL" id="CU638743">
    <property type="protein sequence ID" value="CAP70824.1"/>
    <property type="molecule type" value="Genomic_DNA"/>
</dbReference>
<keyword evidence="7" id="KW-0249">Electron transport</keyword>
<feature type="transmembrane region" description="Helical" evidence="12">
    <location>
        <begin position="147"/>
        <end position="166"/>
    </location>
</feature>
<dbReference type="PROSITE" id="PS50939">
    <property type="entry name" value="CYTOCHROME_B561"/>
    <property type="match status" value="1"/>
</dbReference>
<sequence>MTSTTTPSLPRLPDEIHPHQEEPDTHQQPNENEPLLGRPGDAIQRPNAPMYRNLYLGLFPPFPLPFPPLTNLPSTGTGILSQTGLLLLLLSILIPLLTHHPLLPLLVPHPILQLTGLLVATEAILLLQPTTKSLPLAKTRAAKFHAWLHLLSFLLFLSGTVIIETNKHANKLPHFHSVHAYLGVATVSLLGLQYLFGFTIYVTPSVWGGEEKAKKVWKWHRYLGYGVLLMILATTGSAAWTDYVKGQLGVSRVGVVLGVVLVAGGVFPRIQLGKLGLREY</sequence>
<dbReference type="PANTHER" id="PTHR15422:SF45">
    <property type="entry name" value="CYTOCHROME B561 DOMAIN-CONTAINING PROTEIN"/>
    <property type="match status" value="1"/>
</dbReference>
<dbReference type="Proteomes" id="UP000001197">
    <property type="component" value="Chromosome 3"/>
</dbReference>
<keyword evidence="8 12" id="KW-1133">Transmembrane helix</keyword>
<dbReference type="GO" id="GO:0046872">
    <property type="term" value="F:metal ion binding"/>
    <property type="evidence" value="ECO:0007669"/>
    <property type="project" value="UniProtKB-KW"/>
</dbReference>
<dbReference type="VEuPathDB" id="FungiDB:PODANS_3_8830"/>
<feature type="transmembrane region" description="Helical" evidence="12">
    <location>
        <begin position="110"/>
        <end position="127"/>
    </location>
</feature>
<dbReference type="EMBL" id="FO904938">
    <property type="protein sequence ID" value="CDP27418.1"/>
    <property type="molecule type" value="Genomic_DNA"/>
</dbReference>
<keyword evidence="16" id="KW-1185">Reference proteome</keyword>
<dbReference type="InterPro" id="IPR045150">
    <property type="entry name" value="CYB561D1/2"/>
</dbReference>
<dbReference type="RefSeq" id="XP_001909691.1">
    <property type="nucleotide sequence ID" value="XM_001909656.1"/>
</dbReference>
<evidence type="ECO:0000256" key="1">
    <source>
        <dbReference type="ARBA" id="ARBA00001970"/>
    </source>
</evidence>
<gene>
    <name evidence="14" type="ORF">PODANS_3_8830</name>
</gene>
<evidence type="ECO:0000256" key="5">
    <source>
        <dbReference type="ARBA" id="ARBA00022692"/>
    </source>
</evidence>
<dbReference type="PANTHER" id="PTHR15422">
    <property type="entry name" value="OS05G0565100 PROTEIN"/>
    <property type="match status" value="1"/>
</dbReference>
<dbReference type="OrthoDB" id="432881at2759"/>
<reference evidence="14 16" key="1">
    <citation type="journal article" date="2008" name="Genome Biol.">
        <title>The genome sequence of the model ascomycete fungus Podospora anserina.</title>
        <authorList>
            <person name="Espagne E."/>
            <person name="Lespinet O."/>
            <person name="Malagnac F."/>
            <person name="Da Silva C."/>
            <person name="Jaillon O."/>
            <person name="Porcel B.M."/>
            <person name="Couloux A."/>
            <person name="Aury J.-M."/>
            <person name="Segurens B."/>
            <person name="Poulain J."/>
            <person name="Anthouard V."/>
            <person name="Grossetete S."/>
            <person name="Khalili H."/>
            <person name="Coppin E."/>
            <person name="Dequard-Chablat M."/>
            <person name="Picard M."/>
            <person name="Contamine V."/>
            <person name="Arnaise S."/>
            <person name="Bourdais A."/>
            <person name="Berteaux-Lecellier V."/>
            <person name="Gautheret D."/>
            <person name="de Vries R.P."/>
            <person name="Battaglia E."/>
            <person name="Coutinho P.M."/>
            <person name="Danchin E.G.J."/>
            <person name="Henrissat B."/>
            <person name="El Khoury R."/>
            <person name="Sainsard-Chanet A."/>
            <person name="Boivin A."/>
            <person name="Pinan-Lucarre B."/>
            <person name="Sellem C.H."/>
            <person name="Debuchy R."/>
            <person name="Wincker P."/>
            <person name="Weissenbach J."/>
            <person name="Silar P."/>
        </authorList>
    </citation>
    <scope>NUCLEOTIDE SEQUENCE [LARGE SCALE GENOMIC DNA]</scope>
    <source>
        <strain evidence="16">S / ATCC MYA-4624 / DSM 980 / FGSC 10383</strain>
        <strain evidence="14">S mat+</strain>
    </source>
</reference>
<dbReference type="GO" id="GO:0016020">
    <property type="term" value="C:membrane"/>
    <property type="evidence" value="ECO:0007669"/>
    <property type="project" value="UniProtKB-SubCell"/>
</dbReference>
<evidence type="ECO:0000256" key="12">
    <source>
        <dbReference type="SAM" id="Phobius"/>
    </source>
</evidence>
<keyword evidence="4" id="KW-0349">Heme</keyword>
<dbReference type="SMART" id="SM00665">
    <property type="entry name" value="B561"/>
    <property type="match status" value="1"/>
</dbReference>
<evidence type="ECO:0000256" key="8">
    <source>
        <dbReference type="ARBA" id="ARBA00022989"/>
    </source>
</evidence>
<keyword evidence="10 12" id="KW-0472">Membrane</keyword>
<keyword evidence="9" id="KW-0408">Iron</keyword>
<dbReference type="AlphaFoldDB" id="B2B1B7"/>
<feature type="domain" description="Cytochrome b561" evidence="13">
    <location>
        <begin position="69"/>
        <end position="273"/>
    </location>
</feature>
<accession>B2B1B7</accession>
<feature type="transmembrane region" description="Helical" evidence="12">
    <location>
        <begin position="178"/>
        <end position="202"/>
    </location>
</feature>
<keyword evidence="6" id="KW-0479">Metal-binding</keyword>
<dbReference type="Pfam" id="PF03188">
    <property type="entry name" value="Cytochrom_B561"/>
    <property type="match status" value="1"/>
</dbReference>
<protein>
    <submittedName>
        <fullName evidence="14">Podospora anserina S mat+ genomic DNA chromosome 3, supercontig 2</fullName>
    </submittedName>
</protein>
<comment type="cofactor">
    <cofactor evidence="1">
        <name>heme b</name>
        <dbReference type="ChEBI" id="CHEBI:60344"/>
    </cofactor>
</comment>
<dbReference type="HOGENOM" id="CLU_090067_1_0_1"/>
<proteinExistence type="predicted"/>
<evidence type="ECO:0000256" key="7">
    <source>
        <dbReference type="ARBA" id="ARBA00022982"/>
    </source>
</evidence>
<dbReference type="Gene3D" id="1.20.120.1770">
    <property type="match status" value="1"/>
</dbReference>
<feature type="transmembrane region" description="Helical" evidence="12">
    <location>
        <begin position="253"/>
        <end position="270"/>
    </location>
</feature>
<evidence type="ECO:0000256" key="4">
    <source>
        <dbReference type="ARBA" id="ARBA00022617"/>
    </source>
</evidence>
<dbReference type="CDD" id="cd08761">
    <property type="entry name" value="Cyt_b561_CYB561D2_like"/>
    <property type="match status" value="1"/>
</dbReference>
<feature type="transmembrane region" description="Helical" evidence="12">
    <location>
        <begin position="222"/>
        <end position="241"/>
    </location>
</feature>
<evidence type="ECO:0000256" key="3">
    <source>
        <dbReference type="ARBA" id="ARBA00022448"/>
    </source>
</evidence>
<evidence type="ECO:0000256" key="10">
    <source>
        <dbReference type="ARBA" id="ARBA00023136"/>
    </source>
</evidence>
<evidence type="ECO:0000256" key="11">
    <source>
        <dbReference type="SAM" id="MobiDB-lite"/>
    </source>
</evidence>
<evidence type="ECO:0000256" key="9">
    <source>
        <dbReference type="ARBA" id="ARBA00023004"/>
    </source>
</evidence>
<evidence type="ECO:0000259" key="13">
    <source>
        <dbReference type="PROSITE" id="PS50939"/>
    </source>
</evidence>
<reference evidence="15" key="4">
    <citation type="submission" date="2015-04" db="EMBL/GenBank/DDBJ databases">
        <title>Maintaining two mating types: Structure of the mating type locus and its role in heterokaryosis in Podospora anserina.</title>
        <authorList>
            <person name="Grognet P."/>
            <person name="Bidard F."/>
            <person name="Kuchly C."/>
            <person name="Chan Ho Tong L."/>
            <person name="Coppin E."/>
            <person name="Ait Benkhali J."/>
            <person name="Couloux A."/>
            <person name="Wincker P."/>
            <person name="Debuchy R."/>
            <person name="Silar P."/>
        </authorList>
    </citation>
    <scope>NUCLEOTIDE SEQUENCE</scope>
</reference>
<name>B2B1B7_PODAN</name>
<organism evidence="14">
    <name type="scientific">Podospora anserina (strain S / ATCC MYA-4624 / DSM 980 / FGSC 10383)</name>
    <name type="common">Pleurage anserina</name>
    <dbReference type="NCBI Taxonomy" id="515849"/>
    <lineage>
        <taxon>Eukaryota</taxon>
        <taxon>Fungi</taxon>
        <taxon>Dikarya</taxon>
        <taxon>Ascomycota</taxon>
        <taxon>Pezizomycotina</taxon>
        <taxon>Sordariomycetes</taxon>
        <taxon>Sordariomycetidae</taxon>
        <taxon>Sordariales</taxon>
        <taxon>Podosporaceae</taxon>
        <taxon>Podospora</taxon>
        <taxon>Podospora anserina</taxon>
    </lineage>
</organism>
<reference evidence="14" key="2">
    <citation type="submission" date="2008-07" db="EMBL/GenBank/DDBJ databases">
        <authorList>
            <person name="Genoscope - CEA"/>
        </authorList>
    </citation>
    <scope>NUCLEOTIDE SEQUENCE</scope>
    <source>
        <strain evidence="14">S mat+</strain>
    </source>
</reference>
<evidence type="ECO:0000313" key="15">
    <source>
        <dbReference type="EMBL" id="CDP27418.1"/>
    </source>
</evidence>
<dbReference type="KEGG" id="pan:PODANSg6727"/>
<evidence type="ECO:0000256" key="6">
    <source>
        <dbReference type="ARBA" id="ARBA00022723"/>
    </source>
</evidence>
<dbReference type="eggNOG" id="ENOG502S87A">
    <property type="taxonomic scope" value="Eukaryota"/>
</dbReference>
<evidence type="ECO:0000256" key="2">
    <source>
        <dbReference type="ARBA" id="ARBA00004141"/>
    </source>
</evidence>
<keyword evidence="5 12" id="KW-0812">Transmembrane</keyword>
<feature type="transmembrane region" description="Helical" evidence="12">
    <location>
        <begin position="79"/>
        <end position="98"/>
    </location>
</feature>
<keyword evidence="3" id="KW-0813">Transport</keyword>
<feature type="compositionally biased region" description="Basic and acidic residues" evidence="11">
    <location>
        <begin position="12"/>
        <end position="25"/>
    </location>
</feature>
<feature type="compositionally biased region" description="Low complexity" evidence="11">
    <location>
        <begin position="1"/>
        <end position="11"/>
    </location>
</feature>
<evidence type="ECO:0000313" key="14">
    <source>
        <dbReference type="EMBL" id="CAP70824.1"/>
    </source>
</evidence>